<evidence type="ECO:0000313" key="5">
    <source>
        <dbReference type="Proteomes" id="UP000179076"/>
    </source>
</evidence>
<evidence type="ECO:0000256" key="1">
    <source>
        <dbReference type="ARBA" id="ARBA00006525"/>
    </source>
</evidence>
<dbReference type="Gene3D" id="3.40.50.450">
    <property type="match status" value="1"/>
</dbReference>
<dbReference type="SUPFAM" id="SSF102405">
    <property type="entry name" value="MCP/YpsA-like"/>
    <property type="match status" value="1"/>
</dbReference>
<evidence type="ECO:0000259" key="2">
    <source>
        <dbReference type="Pfam" id="PF02481"/>
    </source>
</evidence>
<dbReference type="Pfam" id="PF17782">
    <property type="entry name" value="WHD_DprA"/>
    <property type="match status" value="1"/>
</dbReference>
<feature type="domain" description="DprA winged helix" evidence="3">
    <location>
        <begin position="314"/>
        <end position="372"/>
    </location>
</feature>
<dbReference type="InterPro" id="IPR003488">
    <property type="entry name" value="DprA"/>
</dbReference>
<organism evidence="4 5">
    <name type="scientific">Candidatus Muproteobacteria bacterium RBG_16_60_9</name>
    <dbReference type="NCBI Taxonomy" id="1817755"/>
    <lineage>
        <taxon>Bacteria</taxon>
        <taxon>Pseudomonadati</taxon>
        <taxon>Pseudomonadota</taxon>
        <taxon>Candidatus Muproteobacteria</taxon>
    </lineage>
</organism>
<dbReference type="AlphaFoldDB" id="A0A1F6UW16"/>
<accession>A0A1F6UW16</accession>
<dbReference type="Pfam" id="PF02481">
    <property type="entry name" value="DNA_processg_A"/>
    <property type="match status" value="1"/>
</dbReference>
<dbReference type="GO" id="GO:0009294">
    <property type="term" value="P:DNA-mediated transformation"/>
    <property type="evidence" value="ECO:0007669"/>
    <property type="project" value="InterPro"/>
</dbReference>
<dbReference type="EMBL" id="MFSP01000193">
    <property type="protein sequence ID" value="OGI61543.1"/>
    <property type="molecule type" value="Genomic_DNA"/>
</dbReference>
<dbReference type="Proteomes" id="UP000179076">
    <property type="component" value="Unassembled WGS sequence"/>
</dbReference>
<protein>
    <submittedName>
        <fullName evidence="4">DNA protecting protein DprA</fullName>
    </submittedName>
</protein>
<dbReference type="Gene3D" id="1.10.10.10">
    <property type="entry name" value="Winged helix-like DNA-binding domain superfamily/Winged helix DNA-binding domain"/>
    <property type="match status" value="1"/>
</dbReference>
<proteinExistence type="inferred from homology"/>
<sequence length="377" mass="39743">MESQTLSQWLTLARLPGLGPRGRITLLERFDSIEAAFGAARRQLEQAFADESFASVGRVDPQVAIAAVLRGSPSDLLAADLAWLDEEHHHLLTWSDPDYPPLLRQIADPPIVLYVHGRRELLARPQIAIVGSRNPTALGRQTAAAFARSLTASGLTVTSGLALGIDAAAHRGALEAGGETIAVCGTGLDRIYPPSNRDLTHAIAARGALVSELPIGTPARPGNFPVRNRIISGLSLGVLVVEAALRSGSLITARLAGDQGREVFALPGSIHSPMARGCHALIRQGAKLVETATDVLEELGALAQVSTTAVDVRTPTAVPTLAPIERQVLECLGYEPTRIDALIDRSGLTAETVSSILLQLELRGLVLAGPGGYQRAS</sequence>
<gene>
    <name evidence="4" type="ORF">A2W18_04350</name>
</gene>
<dbReference type="PANTHER" id="PTHR43022">
    <property type="entry name" value="PROTEIN SMF"/>
    <property type="match status" value="1"/>
</dbReference>
<dbReference type="InterPro" id="IPR036388">
    <property type="entry name" value="WH-like_DNA-bd_sf"/>
</dbReference>
<dbReference type="InterPro" id="IPR057666">
    <property type="entry name" value="DrpA_SLOG"/>
</dbReference>
<evidence type="ECO:0000313" key="4">
    <source>
        <dbReference type="EMBL" id="OGI61543.1"/>
    </source>
</evidence>
<dbReference type="NCBIfam" id="TIGR00732">
    <property type="entry name" value="dprA"/>
    <property type="match status" value="1"/>
</dbReference>
<name>A0A1F6UW16_9PROT</name>
<reference evidence="4 5" key="1">
    <citation type="journal article" date="2016" name="Nat. Commun.">
        <title>Thousands of microbial genomes shed light on interconnected biogeochemical processes in an aquifer system.</title>
        <authorList>
            <person name="Anantharaman K."/>
            <person name="Brown C.T."/>
            <person name="Hug L.A."/>
            <person name="Sharon I."/>
            <person name="Castelle C.J."/>
            <person name="Probst A.J."/>
            <person name="Thomas B.C."/>
            <person name="Singh A."/>
            <person name="Wilkins M.J."/>
            <person name="Karaoz U."/>
            <person name="Brodie E.L."/>
            <person name="Williams K.H."/>
            <person name="Hubbard S.S."/>
            <person name="Banfield J.F."/>
        </authorList>
    </citation>
    <scope>NUCLEOTIDE SEQUENCE [LARGE SCALE GENOMIC DNA]</scope>
</reference>
<dbReference type="PANTHER" id="PTHR43022:SF1">
    <property type="entry name" value="PROTEIN SMF"/>
    <property type="match status" value="1"/>
</dbReference>
<evidence type="ECO:0000259" key="3">
    <source>
        <dbReference type="Pfam" id="PF17782"/>
    </source>
</evidence>
<comment type="similarity">
    <text evidence="1">Belongs to the DprA/Smf family.</text>
</comment>
<comment type="caution">
    <text evidence="4">The sequence shown here is derived from an EMBL/GenBank/DDBJ whole genome shotgun (WGS) entry which is preliminary data.</text>
</comment>
<feature type="domain" description="Smf/DprA SLOG" evidence="2">
    <location>
        <begin position="91"/>
        <end position="299"/>
    </location>
</feature>
<dbReference type="InterPro" id="IPR041614">
    <property type="entry name" value="DprA_WH"/>
</dbReference>